<dbReference type="RefSeq" id="WP_157889667.1">
    <property type="nucleotide sequence ID" value="NZ_JAAFYU010000030.1"/>
</dbReference>
<protein>
    <submittedName>
        <fullName evidence="2">MBL fold metallo-hydrolase</fullName>
    </submittedName>
</protein>
<sequence length="277" mass="29134">MGTYLGEVPAAGEPMRVASCVEWLLAPNPSAWTFEGTNTWIVGVPGGSTCAVIDPGPDDARHVEALRRAVGRRSVSTVLITHDHDDHHGATDAVLRWSGATLLDATTAVSTTAPRGSAQRSVTVADGIDATVLSTPGHTRDSVCILLPAHREIFTGDTILGSGSPMVRPSLMADMLRTLRTLADLGARSHVTVRPGHGPVLDSLADAANRRLAARLRRIAQVAALTDEDSGLTVDELVTAMYPNLTDPDVRRAAASSVEAIQRYLAASEPVGSEARA</sequence>
<dbReference type="SMART" id="SM00849">
    <property type="entry name" value="Lactamase_B"/>
    <property type="match status" value="1"/>
</dbReference>
<dbReference type="Proteomes" id="UP001520140">
    <property type="component" value="Unassembled WGS sequence"/>
</dbReference>
<accession>A0ABS7NU40</accession>
<gene>
    <name evidence="2" type="ORF">HQ605_12020</name>
</gene>
<keyword evidence="3" id="KW-1185">Reference proteome</keyword>
<evidence type="ECO:0000313" key="2">
    <source>
        <dbReference type="EMBL" id="MBY6321553.1"/>
    </source>
</evidence>
<comment type="caution">
    <text evidence="2">The sequence shown here is derived from an EMBL/GenBank/DDBJ whole genome shotgun (WGS) entry which is preliminary data.</text>
</comment>
<dbReference type="InterPro" id="IPR001279">
    <property type="entry name" value="Metallo-B-lactamas"/>
</dbReference>
<dbReference type="EMBL" id="JABUKG010000011">
    <property type="protein sequence ID" value="MBY6321553.1"/>
    <property type="molecule type" value="Genomic_DNA"/>
</dbReference>
<dbReference type="InterPro" id="IPR036866">
    <property type="entry name" value="RibonucZ/Hydroxyglut_hydro"/>
</dbReference>
<dbReference type="PANTHER" id="PTHR23131">
    <property type="entry name" value="ENDORIBONUCLEASE LACTB2"/>
    <property type="match status" value="1"/>
</dbReference>
<dbReference type="InterPro" id="IPR050662">
    <property type="entry name" value="Sec-metab_biosynth-thioest"/>
</dbReference>
<name>A0ABS7NU40_9NOCA</name>
<evidence type="ECO:0000313" key="3">
    <source>
        <dbReference type="Proteomes" id="UP001520140"/>
    </source>
</evidence>
<dbReference type="PANTHER" id="PTHR23131:SF0">
    <property type="entry name" value="ENDORIBONUCLEASE LACTB2"/>
    <property type="match status" value="1"/>
</dbReference>
<proteinExistence type="predicted"/>
<dbReference type="Pfam" id="PF00753">
    <property type="entry name" value="Lactamase_B"/>
    <property type="match status" value="2"/>
</dbReference>
<feature type="domain" description="Metallo-beta-lactamase" evidence="1">
    <location>
        <begin position="36"/>
        <end position="197"/>
    </location>
</feature>
<reference evidence="2 3" key="1">
    <citation type="submission" date="2020-06" db="EMBL/GenBank/DDBJ databases">
        <title>Taxonomy, biology and ecology of Rhodococcus bacteria occurring in California pistachio and other woody hosts as revealed by genome sequence analyses.</title>
        <authorList>
            <person name="Gai Y."/>
            <person name="Riely B."/>
        </authorList>
    </citation>
    <scope>NUCLEOTIDE SEQUENCE [LARGE SCALE GENOMIC DNA]</scope>
    <source>
        <strain evidence="2 3">BP-284</strain>
    </source>
</reference>
<evidence type="ECO:0000259" key="1">
    <source>
        <dbReference type="SMART" id="SM00849"/>
    </source>
</evidence>
<dbReference type="Gene3D" id="3.60.15.10">
    <property type="entry name" value="Ribonuclease Z/Hydroxyacylglutathione hydrolase-like"/>
    <property type="match status" value="1"/>
</dbReference>
<organism evidence="2 3">
    <name type="scientific">Rhodococcoides kroppenstedtii</name>
    <dbReference type="NCBI Taxonomy" id="293050"/>
    <lineage>
        <taxon>Bacteria</taxon>
        <taxon>Bacillati</taxon>
        <taxon>Actinomycetota</taxon>
        <taxon>Actinomycetes</taxon>
        <taxon>Mycobacteriales</taxon>
        <taxon>Nocardiaceae</taxon>
        <taxon>Rhodococcoides</taxon>
    </lineage>
</organism>
<dbReference type="SUPFAM" id="SSF56281">
    <property type="entry name" value="Metallo-hydrolase/oxidoreductase"/>
    <property type="match status" value="1"/>
</dbReference>